<dbReference type="InterPro" id="IPR000719">
    <property type="entry name" value="Prot_kinase_dom"/>
</dbReference>
<keyword evidence="4 18" id="KW-0808">Transferase</keyword>
<keyword evidence="8 18" id="KW-0547">Nucleotide-binding</keyword>
<dbReference type="PROSITE" id="PS00107">
    <property type="entry name" value="PROTEIN_KINASE_ATP"/>
    <property type="match status" value="1"/>
</dbReference>
<keyword evidence="9 18" id="KW-0418">Kinase</keyword>
<keyword evidence="3" id="KW-0245">EGF-like domain</keyword>
<evidence type="ECO:0000256" key="14">
    <source>
        <dbReference type="ARBA" id="ARBA00023170"/>
    </source>
</evidence>
<dbReference type="GO" id="GO:0051707">
    <property type="term" value="P:response to other organism"/>
    <property type="evidence" value="ECO:0007669"/>
    <property type="project" value="UniProtKB-ARBA"/>
</dbReference>
<evidence type="ECO:0000256" key="6">
    <source>
        <dbReference type="ARBA" id="ARBA00022729"/>
    </source>
</evidence>
<evidence type="ECO:0000256" key="20">
    <source>
        <dbReference type="SAM" id="Phobius"/>
    </source>
</evidence>
<proteinExistence type="inferred from homology"/>
<dbReference type="SUPFAM" id="SSF51110">
    <property type="entry name" value="alpha-D-mannose-specific plant lectins"/>
    <property type="match status" value="2"/>
</dbReference>
<organism evidence="23 24">
    <name type="scientific">Acorus calamus</name>
    <name type="common">Sweet flag</name>
    <dbReference type="NCBI Taxonomy" id="4465"/>
    <lineage>
        <taxon>Eukaryota</taxon>
        <taxon>Viridiplantae</taxon>
        <taxon>Streptophyta</taxon>
        <taxon>Embryophyta</taxon>
        <taxon>Tracheophyta</taxon>
        <taxon>Spermatophyta</taxon>
        <taxon>Magnoliopsida</taxon>
        <taxon>Liliopsida</taxon>
        <taxon>Acoraceae</taxon>
        <taxon>Acorus</taxon>
    </lineage>
</organism>
<gene>
    <name evidence="23" type="primary">RLK1</name>
    <name evidence="23" type="ORF">QJS10_CPB19g00995</name>
</gene>
<comment type="catalytic activity">
    <reaction evidence="16 18">
        <text>L-threonyl-[protein] + ATP = O-phospho-L-threonyl-[protein] + ADP + H(+)</text>
        <dbReference type="Rhea" id="RHEA:46608"/>
        <dbReference type="Rhea" id="RHEA-COMP:11060"/>
        <dbReference type="Rhea" id="RHEA-COMP:11605"/>
        <dbReference type="ChEBI" id="CHEBI:15378"/>
        <dbReference type="ChEBI" id="CHEBI:30013"/>
        <dbReference type="ChEBI" id="CHEBI:30616"/>
        <dbReference type="ChEBI" id="CHEBI:61977"/>
        <dbReference type="ChEBI" id="CHEBI:456216"/>
        <dbReference type="EC" id="2.7.11.1"/>
    </reaction>
</comment>
<dbReference type="CDD" id="cd01098">
    <property type="entry name" value="PAN_AP_plant"/>
    <property type="match status" value="1"/>
</dbReference>
<dbReference type="AlphaFoldDB" id="A0AAV9CHV2"/>
<dbReference type="FunFam" id="3.30.200.20:FF:000059">
    <property type="entry name" value="S-receptor-like serine/threonine-protein kinase"/>
    <property type="match status" value="1"/>
</dbReference>
<keyword evidence="6" id="KW-0732">Signal</keyword>
<dbReference type="PROSITE" id="PS00108">
    <property type="entry name" value="PROTEIN_KINASE_ST"/>
    <property type="match status" value="1"/>
</dbReference>
<evidence type="ECO:0000256" key="7">
    <source>
        <dbReference type="ARBA" id="ARBA00022734"/>
    </source>
</evidence>
<dbReference type="FunFam" id="2.90.10.30:FF:000001">
    <property type="entry name" value="Serine/threonine-protein kinase"/>
    <property type="match status" value="1"/>
</dbReference>
<evidence type="ECO:0000256" key="17">
    <source>
        <dbReference type="ARBA" id="ARBA00048679"/>
    </source>
</evidence>
<evidence type="ECO:0000256" key="10">
    <source>
        <dbReference type="ARBA" id="ARBA00022840"/>
    </source>
</evidence>
<protein>
    <recommendedName>
        <fullName evidence="18">Receptor-like serine/threonine-protein kinase</fullName>
        <ecNumber evidence="18">2.7.11.1</ecNumber>
    </recommendedName>
</protein>
<dbReference type="InterPro" id="IPR036426">
    <property type="entry name" value="Bulb-type_lectin_dom_sf"/>
</dbReference>
<evidence type="ECO:0000256" key="5">
    <source>
        <dbReference type="ARBA" id="ARBA00022692"/>
    </source>
</evidence>
<evidence type="ECO:0000259" key="21">
    <source>
        <dbReference type="PROSITE" id="PS50011"/>
    </source>
</evidence>
<keyword evidence="11 20" id="KW-1133">Transmembrane helix</keyword>
<feature type="domain" description="Protein kinase" evidence="21">
    <location>
        <begin position="410"/>
        <end position="695"/>
    </location>
</feature>
<evidence type="ECO:0000256" key="11">
    <source>
        <dbReference type="ARBA" id="ARBA00022989"/>
    </source>
</evidence>
<evidence type="ECO:0000256" key="9">
    <source>
        <dbReference type="ARBA" id="ARBA00022777"/>
    </source>
</evidence>
<evidence type="ECO:0000256" key="12">
    <source>
        <dbReference type="ARBA" id="ARBA00023136"/>
    </source>
</evidence>
<dbReference type="InterPro" id="IPR011009">
    <property type="entry name" value="Kinase-like_dom_sf"/>
</dbReference>
<evidence type="ECO:0000256" key="15">
    <source>
        <dbReference type="ARBA" id="ARBA00023180"/>
    </source>
</evidence>
<dbReference type="GO" id="GO:0004674">
    <property type="term" value="F:protein serine/threonine kinase activity"/>
    <property type="evidence" value="ECO:0007669"/>
    <property type="project" value="UniProtKB-KW"/>
</dbReference>
<dbReference type="PANTHER" id="PTHR47976">
    <property type="entry name" value="G-TYPE LECTIN S-RECEPTOR-LIKE SERINE/THREONINE-PROTEIN KINASE SD2-5"/>
    <property type="match status" value="1"/>
</dbReference>
<keyword evidence="24" id="KW-1185">Reference proteome</keyword>
<comment type="catalytic activity">
    <reaction evidence="17 18">
        <text>L-seryl-[protein] + ATP = O-phospho-L-seryl-[protein] + ADP + H(+)</text>
        <dbReference type="Rhea" id="RHEA:17989"/>
        <dbReference type="Rhea" id="RHEA-COMP:9863"/>
        <dbReference type="Rhea" id="RHEA-COMP:11604"/>
        <dbReference type="ChEBI" id="CHEBI:15378"/>
        <dbReference type="ChEBI" id="CHEBI:29999"/>
        <dbReference type="ChEBI" id="CHEBI:30616"/>
        <dbReference type="ChEBI" id="CHEBI:83421"/>
        <dbReference type="ChEBI" id="CHEBI:456216"/>
        <dbReference type="EC" id="2.7.11.1"/>
    </reaction>
</comment>
<reference evidence="23" key="2">
    <citation type="submission" date="2023-06" db="EMBL/GenBank/DDBJ databases">
        <authorList>
            <person name="Ma L."/>
            <person name="Liu K.-W."/>
            <person name="Li Z."/>
            <person name="Hsiao Y.-Y."/>
            <person name="Qi Y."/>
            <person name="Fu T."/>
            <person name="Tang G."/>
            <person name="Zhang D."/>
            <person name="Sun W.-H."/>
            <person name="Liu D.-K."/>
            <person name="Li Y."/>
            <person name="Chen G.-Z."/>
            <person name="Liu X.-D."/>
            <person name="Liao X.-Y."/>
            <person name="Jiang Y.-T."/>
            <person name="Yu X."/>
            <person name="Hao Y."/>
            <person name="Huang J."/>
            <person name="Zhao X.-W."/>
            <person name="Ke S."/>
            <person name="Chen Y.-Y."/>
            <person name="Wu W.-L."/>
            <person name="Hsu J.-L."/>
            <person name="Lin Y.-F."/>
            <person name="Huang M.-D."/>
            <person name="Li C.-Y."/>
            <person name="Huang L."/>
            <person name="Wang Z.-W."/>
            <person name="Zhao X."/>
            <person name="Zhong W.-Y."/>
            <person name="Peng D.-H."/>
            <person name="Ahmad S."/>
            <person name="Lan S."/>
            <person name="Zhang J.-S."/>
            <person name="Tsai W.-C."/>
            <person name="Van De Peer Y."/>
            <person name="Liu Z.-J."/>
        </authorList>
    </citation>
    <scope>NUCLEOTIDE SEQUENCE</scope>
    <source>
        <strain evidence="23">CP</strain>
        <tissue evidence="23">Leaves</tissue>
    </source>
</reference>
<dbReference type="Gene3D" id="3.30.200.20">
    <property type="entry name" value="Phosphorylase Kinase, domain 1"/>
    <property type="match status" value="1"/>
</dbReference>
<evidence type="ECO:0000313" key="23">
    <source>
        <dbReference type="EMBL" id="KAK1287808.1"/>
    </source>
</evidence>
<name>A0AAV9CHV2_ACOCL</name>
<reference evidence="23" key="1">
    <citation type="journal article" date="2023" name="Nat. Commun.">
        <title>Diploid and tetraploid genomes of Acorus and the evolution of monocots.</title>
        <authorList>
            <person name="Ma L."/>
            <person name="Liu K.W."/>
            <person name="Li Z."/>
            <person name="Hsiao Y.Y."/>
            <person name="Qi Y."/>
            <person name="Fu T."/>
            <person name="Tang G.D."/>
            <person name="Zhang D."/>
            <person name="Sun W.H."/>
            <person name="Liu D.K."/>
            <person name="Li Y."/>
            <person name="Chen G.Z."/>
            <person name="Liu X.D."/>
            <person name="Liao X.Y."/>
            <person name="Jiang Y.T."/>
            <person name="Yu X."/>
            <person name="Hao Y."/>
            <person name="Huang J."/>
            <person name="Zhao X.W."/>
            <person name="Ke S."/>
            <person name="Chen Y.Y."/>
            <person name="Wu W.L."/>
            <person name="Hsu J.L."/>
            <person name="Lin Y.F."/>
            <person name="Huang M.D."/>
            <person name="Li C.Y."/>
            <person name="Huang L."/>
            <person name="Wang Z.W."/>
            <person name="Zhao X."/>
            <person name="Zhong W.Y."/>
            <person name="Peng D.H."/>
            <person name="Ahmad S."/>
            <person name="Lan S."/>
            <person name="Zhang J.S."/>
            <person name="Tsai W.C."/>
            <person name="Van de Peer Y."/>
            <person name="Liu Z.J."/>
        </authorList>
    </citation>
    <scope>NUCLEOTIDE SEQUENCE</scope>
    <source>
        <strain evidence="23">CP</strain>
    </source>
</reference>
<evidence type="ECO:0000313" key="24">
    <source>
        <dbReference type="Proteomes" id="UP001180020"/>
    </source>
</evidence>
<evidence type="ECO:0000256" key="19">
    <source>
        <dbReference type="PROSITE-ProRule" id="PRU10141"/>
    </source>
</evidence>
<comment type="similarity">
    <text evidence="18">Belongs to the protein kinase superfamily. Ser/Thr protein kinase family.</text>
</comment>
<dbReference type="CDD" id="cd14066">
    <property type="entry name" value="STKc_IRAK"/>
    <property type="match status" value="1"/>
</dbReference>
<keyword evidence="12 20" id="KW-0472">Membrane</keyword>
<dbReference type="PIRSF" id="PIRSF000641">
    <property type="entry name" value="SRK"/>
    <property type="match status" value="1"/>
</dbReference>
<dbReference type="Pfam" id="PF01453">
    <property type="entry name" value="B_lectin"/>
    <property type="match status" value="1"/>
</dbReference>
<dbReference type="SMART" id="SM00220">
    <property type="entry name" value="S_TKc"/>
    <property type="match status" value="1"/>
</dbReference>
<dbReference type="InterPro" id="IPR001480">
    <property type="entry name" value="Bulb-type_lectin_dom"/>
</dbReference>
<dbReference type="GO" id="GO:0016020">
    <property type="term" value="C:membrane"/>
    <property type="evidence" value="ECO:0007669"/>
    <property type="project" value="UniProtKB-SubCell"/>
</dbReference>
<dbReference type="InterPro" id="IPR017441">
    <property type="entry name" value="Protein_kinase_ATP_BS"/>
</dbReference>
<dbReference type="FunFam" id="1.10.510.10:FF:000237">
    <property type="entry name" value="G-type lectin S-receptor-like serine/threonine-protein kinase"/>
    <property type="match status" value="1"/>
</dbReference>
<sequence>MSDGQLVLTDPKGRNMWTSNTSGLGVTHAAMLDNGNLVLATANSSNNAWESFSFPSDTVLPSQKLGLGSYLLAHITQTDYSSGRFTLAVQTDGNLVLYYIDQITKNNYGDYWASNTVGSGVKLVFDTSGSVYFALENNTVLNVTESGVSAKDYYQRATLDPDGVFRQYIYPKTSMSTRNNAWSLVDSVASDICTALTPYLGSGVCGFNSYCKSNLTRNTCECPKGYSFFDEDLKYKGCKPDFTSQSCDVNESQKYELEEMLNTDWPLSDYEQYDPIDEDQCRSLCLKDCFCAVAIFRQGSCWKKKLPLSNGRVQSGVGKAFIKVSMGNSTSTPPLLTESNGIHKNQQTSIVVLLVLLGSSTFLIIFLVSAILMLLLCSHNKNTQKIRQDASMLEVNLRSFTYKELEEATDKFKEELGRGAFGIVYKGVLNSSSAIQVAVKKLDRMEEEVQKEFENEVMTIGRTHHKNLVRLLGFCNEGLNRLLVYEFMSNGSLTGYLFGGGSKPEWHQRLKIAFGIARGITYLHEECRSQIIHCDIKPHNILLDDSLEAKISDFGLAKLLKTGQTRTNTGIRGTKGYVAPEWFKKVPITAKVDVYSFGVMLLEIICCRKNVELEMGNEEAAILEDWAYDCYRQGRLNALVNDDEEAMSDVRTFERFLKVAIWCIQEDPSLRPPMKKVSQMLEGAAEVPVPPDPYSFTCSIN</sequence>
<keyword evidence="10 18" id="KW-0067">ATP-binding</keyword>
<evidence type="ECO:0000256" key="3">
    <source>
        <dbReference type="ARBA" id="ARBA00022536"/>
    </source>
</evidence>
<dbReference type="EMBL" id="JAUJYO010000019">
    <property type="protein sequence ID" value="KAK1287808.1"/>
    <property type="molecule type" value="Genomic_DNA"/>
</dbReference>
<keyword evidence="15" id="KW-0325">Glycoprotein</keyword>
<dbReference type="InterPro" id="IPR024171">
    <property type="entry name" value="SRK-like_kinase"/>
</dbReference>
<dbReference type="Gene3D" id="2.90.10.30">
    <property type="match status" value="1"/>
</dbReference>
<dbReference type="Proteomes" id="UP001180020">
    <property type="component" value="Unassembled WGS sequence"/>
</dbReference>
<dbReference type="EC" id="2.7.11.1" evidence="18"/>
<comment type="caution">
    <text evidence="23">The sequence shown here is derived from an EMBL/GenBank/DDBJ whole genome shotgun (WGS) entry which is preliminary data.</text>
</comment>
<comment type="subcellular location">
    <subcellularLocation>
        <location evidence="1">Membrane</location>
        <topology evidence="1">Single-pass type I membrane protein</topology>
    </subcellularLocation>
</comment>
<evidence type="ECO:0000256" key="8">
    <source>
        <dbReference type="ARBA" id="ARBA00022741"/>
    </source>
</evidence>
<evidence type="ECO:0000256" key="2">
    <source>
        <dbReference type="ARBA" id="ARBA00022527"/>
    </source>
</evidence>
<feature type="transmembrane region" description="Helical" evidence="20">
    <location>
        <begin position="350"/>
        <end position="377"/>
    </location>
</feature>
<dbReference type="PROSITE" id="PS50011">
    <property type="entry name" value="PROTEIN_KINASE_DOM"/>
    <property type="match status" value="1"/>
</dbReference>
<dbReference type="InterPro" id="IPR001245">
    <property type="entry name" value="Ser-Thr/Tyr_kinase_cat_dom"/>
</dbReference>
<feature type="domain" description="Bulb-type lectin" evidence="22">
    <location>
        <begin position="1"/>
        <end position="52"/>
    </location>
</feature>
<dbReference type="Pfam" id="PF07714">
    <property type="entry name" value="PK_Tyr_Ser-Thr"/>
    <property type="match status" value="1"/>
</dbReference>
<dbReference type="Gene3D" id="1.10.510.10">
    <property type="entry name" value="Transferase(Phosphotransferase) domain 1"/>
    <property type="match status" value="1"/>
</dbReference>
<dbReference type="InterPro" id="IPR051343">
    <property type="entry name" value="G-type_lectin_kinases/EP1-like"/>
</dbReference>
<evidence type="ECO:0000256" key="16">
    <source>
        <dbReference type="ARBA" id="ARBA00047899"/>
    </source>
</evidence>
<accession>A0AAV9CHV2</accession>
<dbReference type="SUPFAM" id="SSF56112">
    <property type="entry name" value="Protein kinase-like (PK-like)"/>
    <property type="match status" value="1"/>
</dbReference>
<dbReference type="GO" id="GO:0005524">
    <property type="term" value="F:ATP binding"/>
    <property type="evidence" value="ECO:0007669"/>
    <property type="project" value="UniProtKB-UniRule"/>
</dbReference>
<dbReference type="PROSITE" id="PS50927">
    <property type="entry name" value="BULB_LECTIN"/>
    <property type="match status" value="1"/>
</dbReference>
<dbReference type="InterPro" id="IPR008271">
    <property type="entry name" value="Ser/Thr_kinase_AS"/>
</dbReference>
<keyword evidence="5 20" id="KW-0812">Transmembrane</keyword>
<keyword evidence="2 18" id="KW-0723">Serine/threonine-protein kinase</keyword>
<evidence type="ECO:0000256" key="1">
    <source>
        <dbReference type="ARBA" id="ARBA00004479"/>
    </source>
</evidence>
<evidence type="ECO:0000256" key="18">
    <source>
        <dbReference type="PIRNR" id="PIRNR000641"/>
    </source>
</evidence>
<keyword evidence="14" id="KW-0675">Receptor</keyword>
<dbReference type="PANTHER" id="PTHR47976:SF108">
    <property type="entry name" value="G-TYPE LECTIN S-RECEPTOR-LIKE SERINE_THREONINE-PROTEIN KINASE LECRK1"/>
    <property type="match status" value="1"/>
</dbReference>
<dbReference type="GO" id="GO:0030246">
    <property type="term" value="F:carbohydrate binding"/>
    <property type="evidence" value="ECO:0007669"/>
    <property type="project" value="UniProtKB-KW"/>
</dbReference>
<dbReference type="Gene3D" id="2.90.10.10">
    <property type="entry name" value="Bulb-type lectin domain"/>
    <property type="match status" value="1"/>
</dbReference>
<evidence type="ECO:0000256" key="13">
    <source>
        <dbReference type="ARBA" id="ARBA00023157"/>
    </source>
</evidence>
<evidence type="ECO:0000256" key="4">
    <source>
        <dbReference type="ARBA" id="ARBA00022679"/>
    </source>
</evidence>
<feature type="binding site" evidence="19">
    <location>
        <position position="441"/>
    </location>
    <ligand>
        <name>ATP</name>
        <dbReference type="ChEBI" id="CHEBI:30616"/>
    </ligand>
</feature>
<keyword evidence="13" id="KW-1015">Disulfide bond</keyword>
<keyword evidence="7" id="KW-0430">Lectin</keyword>
<evidence type="ECO:0000259" key="22">
    <source>
        <dbReference type="PROSITE" id="PS50927"/>
    </source>
</evidence>